<proteinExistence type="predicted"/>
<comment type="caution">
    <text evidence="6">The sequence shown here is derived from an EMBL/GenBank/DDBJ whole genome shotgun (WGS) entry which is preliminary data.</text>
</comment>
<feature type="domain" description="Glutamine amidotransferase type-2" evidence="5">
    <location>
        <begin position="2"/>
        <end position="184"/>
    </location>
</feature>
<keyword evidence="3" id="KW-0315">Glutamine amidotransferase</keyword>
<accession>A0A8H3TSJ0</accession>
<dbReference type="Gene3D" id="3.60.20.10">
    <property type="entry name" value="Glutamine Phosphoribosylpyrophosphate, subunit 1, domain 1"/>
    <property type="match status" value="1"/>
</dbReference>
<dbReference type="InterPro" id="IPR051857">
    <property type="entry name" value="Asn_synthetase_domain"/>
</dbReference>
<dbReference type="PANTHER" id="PTHR45937:SF1">
    <property type="entry name" value="ASPARAGINE SYNTHETASE DOMAIN-CONTAINING PROTEIN 1"/>
    <property type="match status" value="1"/>
</dbReference>
<evidence type="ECO:0000256" key="2">
    <source>
        <dbReference type="ARBA" id="ARBA00022888"/>
    </source>
</evidence>
<feature type="compositionally biased region" description="Basic and acidic residues" evidence="4">
    <location>
        <begin position="560"/>
        <end position="569"/>
    </location>
</feature>
<dbReference type="CDD" id="cd03766">
    <property type="entry name" value="Gn_AT_II_novel"/>
    <property type="match status" value="1"/>
</dbReference>
<sequence length="580" mass="65284">MCGILFSLGQSLDPDDAHKDRIAARGPDSLQEVTRDVQRESDTIRLRFVSSVLALRGDHVARQPLVGKSGNVLCWNGQIFEGMDIALEQNDTEMLFQALENRTDHTDSLLIEILATIEGPYAFVYYDRDAGTIYFARDVFGRRSLLMSYPTGSVFTVASVASSAATRDAMEEIDCRWIWALDIHKVKVESDKVDCSSALRKLERIPSTGSMQFDKIPTINQSIALPEAFLPVVGARYPVTDQAYVDAFIDSLAQSVKRRVENIPPPRDGQSRLAILFSGGVDCAFITHLAHSYVPVGEPIDLLNVAFENPRAIASAKREREERQRTVARRRLKGKEKATDIEVKEQTTSPYDVPDRLTGRETLEELQRIHPERDWRFVEVDVKYQECQAMRSNVLDLMYPSDTEMDLSLALPLWFAARRHGYLDREGSREEYKSEAKVLLSGLGADELLGGYARHRRAFEVHGWQGAIDEMQMDLDRLPFRNLGRDDRIISSHGVETRFPYLSLSLVNELAQFPIHAKCDLRFPEGVGDKSLIRIAAEQADLTSAASKKKRAMQFGTRSARMEPEEGGKLRGMGAQKIKS</sequence>
<dbReference type="EMBL" id="BLZA01000018">
    <property type="protein sequence ID" value="GHJ86402.1"/>
    <property type="molecule type" value="Genomic_DNA"/>
</dbReference>
<evidence type="ECO:0000313" key="6">
    <source>
        <dbReference type="EMBL" id="GHJ86402.1"/>
    </source>
</evidence>
<dbReference type="GO" id="GO:0004066">
    <property type="term" value="F:asparagine synthase (glutamine-hydrolyzing) activity"/>
    <property type="evidence" value="ECO:0007669"/>
    <property type="project" value="InterPro"/>
</dbReference>
<dbReference type="Gene3D" id="3.40.50.620">
    <property type="entry name" value="HUPs"/>
    <property type="match status" value="1"/>
</dbReference>
<dbReference type="Proteomes" id="UP000620104">
    <property type="component" value="Unassembled WGS sequence"/>
</dbReference>
<name>A0A8H3TSJ0_9TREE</name>
<reference evidence="6" key="1">
    <citation type="submission" date="2020-07" db="EMBL/GenBank/DDBJ databases">
        <title>Draft Genome Sequence of a Deep-Sea Yeast, Naganishia (Cryptococcus) liquefaciens strain N6.</title>
        <authorList>
            <person name="Han Y.W."/>
            <person name="Kajitani R."/>
            <person name="Morimoto H."/>
            <person name="Parhat M."/>
            <person name="Tsubouchi H."/>
            <person name="Bakenova O."/>
            <person name="Ogata M."/>
            <person name="Argunhan B."/>
            <person name="Aoki R."/>
            <person name="Kajiwara S."/>
            <person name="Itoh T."/>
            <person name="Iwasaki H."/>
        </authorList>
    </citation>
    <scope>NUCLEOTIDE SEQUENCE</scope>
    <source>
        <strain evidence="6">N6</strain>
    </source>
</reference>
<dbReference type="InterPro" id="IPR029055">
    <property type="entry name" value="Ntn_hydrolases_N"/>
</dbReference>
<gene>
    <name evidence="6" type="ORF">NliqN6_2804</name>
</gene>
<dbReference type="InterPro" id="IPR001962">
    <property type="entry name" value="Asn_synthase"/>
</dbReference>
<protein>
    <recommendedName>
        <fullName evidence="5">Glutamine amidotransferase type-2 domain-containing protein</fullName>
    </recommendedName>
</protein>
<dbReference type="Pfam" id="PF13537">
    <property type="entry name" value="GATase_7"/>
    <property type="match status" value="1"/>
</dbReference>
<evidence type="ECO:0000313" key="7">
    <source>
        <dbReference type="Proteomes" id="UP000620104"/>
    </source>
</evidence>
<dbReference type="OrthoDB" id="10252281at2759"/>
<keyword evidence="1" id="KW-0028">Amino-acid biosynthesis</keyword>
<keyword evidence="2" id="KW-0061">Asparagine biosynthesis</keyword>
<dbReference type="Pfam" id="PF00733">
    <property type="entry name" value="Asn_synthase"/>
    <property type="match status" value="1"/>
</dbReference>
<dbReference type="SUPFAM" id="SSF52402">
    <property type="entry name" value="Adenine nucleotide alpha hydrolases-like"/>
    <property type="match status" value="1"/>
</dbReference>
<evidence type="ECO:0000256" key="3">
    <source>
        <dbReference type="ARBA" id="ARBA00022962"/>
    </source>
</evidence>
<feature type="region of interest" description="Disordered" evidence="4">
    <location>
        <begin position="546"/>
        <end position="580"/>
    </location>
</feature>
<dbReference type="SUPFAM" id="SSF56235">
    <property type="entry name" value="N-terminal nucleophile aminohydrolases (Ntn hydrolases)"/>
    <property type="match status" value="1"/>
</dbReference>
<organism evidence="6 7">
    <name type="scientific">Naganishia liquefaciens</name>
    <dbReference type="NCBI Taxonomy" id="104408"/>
    <lineage>
        <taxon>Eukaryota</taxon>
        <taxon>Fungi</taxon>
        <taxon>Dikarya</taxon>
        <taxon>Basidiomycota</taxon>
        <taxon>Agaricomycotina</taxon>
        <taxon>Tremellomycetes</taxon>
        <taxon>Filobasidiales</taxon>
        <taxon>Filobasidiaceae</taxon>
        <taxon>Naganishia</taxon>
    </lineage>
</organism>
<dbReference type="CDD" id="cd01991">
    <property type="entry name" value="Asn_synthase_B_C"/>
    <property type="match status" value="1"/>
</dbReference>
<evidence type="ECO:0000259" key="5">
    <source>
        <dbReference type="PROSITE" id="PS51278"/>
    </source>
</evidence>
<dbReference type="InterPro" id="IPR017932">
    <property type="entry name" value="GATase_2_dom"/>
</dbReference>
<dbReference type="GO" id="GO:0006529">
    <property type="term" value="P:asparagine biosynthetic process"/>
    <property type="evidence" value="ECO:0007669"/>
    <property type="project" value="UniProtKB-KW"/>
</dbReference>
<dbReference type="PROSITE" id="PS51278">
    <property type="entry name" value="GATASE_TYPE_2"/>
    <property type="match status" value="1"/>
</dbReference>
<dbReference type="PANTHER" id="PTHR45937">
    <property type="entry name" value="ASPARAGINE SYNTHETASE DOMAIN-CONTAINING PROTEIN 1"/>
    <property type="match status" value="1"/>
</dbReference>
<evidence type="ECO:0000256" key="4">
    <source>
        <dbReference type="SAM" id="MobiDB-lite"/>
    </source>
</evidence>
<evidence type="ECO:0000256" key="1">
    <source>
        <dbReference type="ARBA" id="ARBA00022605"/>
    </source>
</evidence>
<dbReference type="InterPro" id="IPR014729">
    <property type="entry name" value="Rossmann-like_a/b/a_fold"/>
</dbReference>
<dbReference type="AlphaFoldDB" id="A0A8H3TSJ0"/>
<keyword evidence="7" id="KW-1185">Reference proteome</keyword>